<dbReference type="RefSeq" id="WP_118990242.1">
    <property type="nucleotide sequence ID" value="NZ_CP023434.1"/>
</dbReference>
<proteinExistence type="predicted"/>
<dbReference type="OrthoDB" id="9776438at2"/>
<evidence type="ECO:0000256" key="1">
    <source>
        <dbReference type="ARBA" id="ARBA00023002"/>
    </source>
</evidence>
<sequence length="359" mass="39857">MYRQNPHILPQIDTSQGIEFGIYTLGEWIANPHTGKRIPASQRIQEMIELGKLAEEAGMDIFLVGESHQEYFVSQSHMVILSAIAAMTERIKLASGATIIGAADPVRVFEDAATLDLISNGRMELLAGRASRFGIFELFGYDLDDYEALFDEKLALLLEINENERVTWEGQFRAPLNDIAIYPRPENESGGLPIWRAFGGSKESAIAAGTIGLPIYQAHVSGDAASWAENIQAYRTAAENAGFNPAELPVTASGFLYTREDGNQAMREAYPHLRDGLKLANDYAFPEQDFQQAKDPHSVLNVGEPQLIIDKILHQHELFDNQRFVAQIDFGGIAFDDVKRTLDILGETIVPAVKKHTRK</sequence>
<dbReference type="InterPro" id="IPR050766">
    <property type="entry name" value="Bact_Lucif_Oxidored"/>
</dbReference>
<accession>A0A347WJS2</accession>
<reference evidence="4 5" key="1">
    <citation type="submission" date="2017-09" db="EMBL/GenBank/DDBJ databases">
        <title>Complete genome sequence of Oxytococcus suis strain ZY16052.</title>
        <authorList>
            <person name="Li F."/>
        </authorList>
    </citation>
    <scope>NUCLEOTIDE SEQUENCE [LARGE SCALE GENOMIC DNA]</scope>
    <source>
        <strain evidence="4 5">ZY16052</strain>
    </source>
</reference>
<dbReference type="PANTHER" id="PTHR30137:SF8">
    <property type="entry name" value="BLR5498 PROTEIN"/>
    <property type="match status" value="1"/>
</dbReference>
<dbReference type="EMBL" id="CP023434">
    <property type="protein sequence ID" value="AXY25329.1"/>
    <property type="molecule type" value="Genomic_DNA"/>
</dbReference>
<dbReference type="GO" id="GO:0004497">
    <property type="term" value="F:monooxygenase activity"/>
    <property type="evidence" value="ECO:0007669"/>
    <property type="project" value="UniProtKB-KW"/>
</dbReference>
<evidence type="ECO:0000313" key="5">
    <source>
        <dbReference type="Proteomes" id="UP000263232"/>
    </source>
</evidence>
<name>A0A347WJS2_9LACT</name>
<dbReference type="Proteomes" id="UP000263232">
    <property type="component" value="Chromosome"/>
</dbReference>
<protein>
    <submittedName>
        <fullName evidence="4">LLM class flavin-dependent oxidoreductase</fullName>
    </submittedName>
</protein>
<keyword evidence="1" id="KW-0560">Oxidoreductase</keyword>
<evidence type="ECO:0000313" key="4">
    <source>
        <dbReference type="EMBL" id="AXY25329.1"/>
    </source>
</evidence>
<dbReference type="GO" id="GO:0005829">
    <property type="term" value="C:cytosol"/>
    <property type="evidence" value="ECO:0007669"/>
    <property type="project" value="TreeGrafter"/>
</dbReference>
<dbReference type="InterPro" id="IPR011251">
    <property type="entry name" value="Luciferase-like_dom"/>
</dbReference>
<feature type="domain" description="Luciferase-like" evidence="3">
    <location>
        <begin position="19"/>
        <end position="288"/>
    </location>
</feature>
<organism evidence="4 5">
    <name type="scientific">Suicoccus acidiformans</name>
    <dbReference type="NCBI Taxonomy" id="2036206"/>
    <lineage>
        <taxon>Bacteria</taxon>
        <taxon>Bacillati</taxon>
        <taxon>Bacillota</taxon>
        <taxon>Bacilli</taxon>
        <taxon>Lactobacillales</taxon>
        <taxon>Aerococcaceae</taxon>
        <taxon>Suicoccus</taxon>
    </lineage>
</organism>
<dbReference type="InterPro" id="IPR036661">
    <property type="entry name" value="Luciferase-like_sf"/>
</dbReference>
<dbReference type="AlphaFoldDB" id="A0A347WJS2"/>
<dbReference type="KEGG" id="abae:CL176_04570"/>
<dbReference type="SUPFAM" id="SSF51679">
    <property type="entry name" value="Bacterial luciferase-like"/>
    <property type="match status" value="1"/>
</dbReference>
<dbReference type="Gene3D" id="3.20.20.30">
    <property type="entry name" value="Luciferase-like domain"/>
    <property type="match status" value="1"/>
</dbReference>
<dbReference type="PANTHER" id="PTHR30137">
    <property type="entry name" value="LUCIFERASE-LIKE MONOOXYGENASE"/>
    <property type="match status" value="1"/>
</dbReference>
<keyword evidence="5" id="KW-1185">Reference proteome</keyword>
<dbReference type="Pfam" id="PF00296">
    <property type="entry name" value="Bac_luciferase"/>
    <property type="match status" value="1"/>
</dbReference>
<dbReference type="GO" id="GO:0016705">
    <property type="term" value="F:oxidoreductase activity, acting on paired donors, with incorporation or reduction of molecular oxygen"/>
    <property type="evidence" value="ECO:0007669"/>
    <property type="project" value="InterPro"/>
</dbReference>
<evidence type="ECO:0000259" key="3">
    <source>
        <dbReference type="Pfam" id="PF00296"/>
    </source>
</evidence>
<evidence type="ECO:0000256" key="2">
    <source>
        <dbReference type="ARBA" id="ARBA00023033"/>
    </source>
</evidence>
<keyword evidence="2" id="KW-0503">Monooxygenase</keyword>
<gene>
    <name evidence="4" type="ORF">CL176_04570</name>
</gene>